<sequence length="107" mass="11180">MPTSSAAVAGDYMPKYTWLLKLQSRSPQASAKLYEPPQSINADISAIDEIPSIVKETNEGLLSSTACKALIAGIVLCVIGAVIAIPVALVLTSSTGERGNFIGFTII</sequence>
<keyword evidence="1" id="KW-0472">Membrane</keyword>
<organism evidence="2 3">
    <name type="scientific">Rotaria sordida</name>
    <dbReference type="NCBI Taxonomy" id="392033"/>
    <lineage>
        <taxon>Eukaryota</taxon>
        <taxon>Metazoa</taxon>
        <taxon>Spiralia</taxon>
        <taxon>Gnathifera</taxon>
        <taxon>Rotifera</taxon>
        <taxon>Eurotatoria</taxon>
        <taxon>Bdelloidea</taxon>
        <taxon>Philodinida</taxon>
        <taxon>Philodinidae</taxon>
        <taxon>Rotaria</taxon>
    </lineage>
</organism>
<name>A0A814RPJ7_9BILA</name>
<dbReference type="Proteomes" id="UP000663864">
    <property type="component" value="Unassembled WGS sequence"/>
</dbReference>
<evidence type="ECO:0000256" key="1">
    <source>
        <dbReference type="SAM" id="Phobius"/>
    </source>
</evidence>
<reference evidence="2" key="1">
    <citation type="submission" date="2021-02" db="EMBL/GenBank/DDBJ databases">
        <authorList>
            <person name="Nowell W R."/>
        </authorList>
    </citation>
    <scope>NUCLEOTIDE SEQUENCE</scope>
</reference>
<dbReference type="AlphaFoldDB" id="A0A814RPJ7"/>
<keyword evidence="1" id="KW-0812">Transmembrane</keyword>
<proteinExistence type="predicted"/>
<comment type="caution">
    <text evidence="2">The sequence shown here is derived from an EMBL/GenBank/DDBJ whole genome shotgun (WGS) entry which is preliminary data.</text>
</comment>
<evidence type="ECO:0000313" key="3">
    <source>
        <dbReference type="Proteomes" id="UP000663864"/>
    </source>
</evidence>
<protein>
    <submittedName>
        <fullName evidence="2">Uncharacterized protein</fullName>
    </submittedName>
</protein>
<dbReference type="EMBL" id="CAJNOT010001053">
    <property type="protein sequence ID" value="CAF1136114.1"/>
    <property type="molecule type" value="Genomic_DNA"/>
</dbReference>
<gene>
    <name evidence="2" type="ORF">ZHD862_LOCUS19394</name>
</gene>
<accession>A0A814RPJ7</accession>
<evidence type="ECO:0000313" key="2">
    <source>
        <dbReference type="EMBL" id="CAF1136114.1"/>
    </source>
</evidence>
<keyword evidence="1" id="KW-1133">Transmembrane helix</keyword>
<feature type="transmembrane region" description="Helical" evidence="1">
    <location>
        <begin position="69"/>
        <end position="91"/>
    </location>
</feature>